<dbReference type="SUPFAM" id="SSF51556">
    <property type="entry name" value="Metallo-dependent hydrolases"/>
    <property type="match status" value="1"/>
</dbReference>
<comment type="caution">
    <text evidence="7">The sequence shown here is derived from an EMBL/GenBank/DDBJ whole genome shotgun (WGS) entry which is preliminary data.</text>
</comment>
<keyword evidence="8" id="KW-1185">Reference proteome</keyword>
<proteinExistence type="inferred from homology"/>
<organism evidence="7 8">
    <name type="scientific">Paeniglutamicibacter antarcticus</name>
    <dbReference type="NCBI Taxonomy" id="494023"/>
    <lineage>
        <taxon>Bacteria</taxon>
        <taxon>Bacillati</taxon>
        <taxon>Actinomycetota</taxon>
        <taxon>Actinomycetes</taxon>
        <taxon>Micrococcales</taxon>
        <taxon>Micrococcaceae</taxon>
        <taxon>Paeniglutamicibacter</taxon>
    </lineage>
</organism>
<keyword evidence="3 5" id="KW-0378">Hydrolase</keyword>
<dbReference type="InterPro" id="IPR011059">
    <property type="entry name" value="Metal-dep_hydrolase_composite"/>
</dbReference>
<dbReference type="InterPro" id="IPR003764">
    <property type="entry name" value="GlcNAc_6-P_deAcase"/>
</dbReference>
<comment type="similarity">
    <text evidence="1 5">Belongs to the metallo-dependent hydrolases superfamily. NagA family.</text>
</comment>
<evidence type="ECO:0000256" key="2">
    <source>
        <dbReference type="ARBA" id="ARBA00022723"/>
    </source>
</evidence>
<accession>A0ABP9TMQ3</accession>
<sequence>MTSTDSLKRYALTGRLVSPGRDITTGIVAVEGNRIAFAGDMREFSFFDESGSYEVRQSREGTIIIPGLIDLHCHGAAGGDFPSGDREGIAKAIEHLHRSGTTTFLASLVTASRPDMLAAAAVLAEFAQRGEIAGIHAEGPFLSSARCGAQDPDFLSDPEPDFVDDLIDASAGQLRTMTYAPERPGTEALLEQLVSQGVVPSLGHTDADATTTTESLSLAREELASAGVDGFTERPTVTHLFNGMPPMHHRAPGPVAACLGMASQGKIIVELIADGVHLDPNMVRSMYELVGADSIALVTDSMAATGLADGEYELGPAKVTVSGGEARLSSNGSLAGGTASMLDVLRATVAAGVELGDAVLSATKVPASVLGLIDEAGRLHQGFAADMLVLDAELNLLQVIRNGEYLEQLPAVTQKS</sequence>
<dbReference type="Gene3D" id="2.30.40.10">
    <property type="entry name" value="Urease, subunit C, domain 1"/>
    <property type="match status" value="1"/>
</dbReference>
<dbReference type="PANTHER" id="PTHR11113">
    <property type="entry name" value="N-ACETYLGLUCOSAMINE-6-PHOSPHATE DEACETYLASE"/>
    <property type="match status" value="1"/>
</dbReference>
<reference evidence="8" key="1">
    <citation type="journal article" date="2019" name="Int. J. Syst. Evol. Microbiol.">
        <title>The Global Catalogue of Microorganisms (GCM) 10K type strain sequencing project: providing services to taxonomists for standard genome sequencing and annotation.</title>
        <authorList>
            <consortium name="The Broad Institute Genomics Platform"/>
            <consortium name="The Broad Institute Genome Sequencing Center for Infectious Disease"/>
            <person name="Wu L."/>
            <person name="Ma J."/>
        </authorList>
    </citation>
    <scope>NUCLEOTIDE SEQUENCE [LARGE SCALE GENOMIC DNA]</scope>
    <source>
        <strain evidence="8">JCM 18952</strain>
    </source>
</reference>
<dbReference type="PANTHER" id="PTHR11113:SF14">
    <property type="entry name" value="N-ACETYLGLUCOSAMINE-6-PHOSPHATE DEACETYLASE"/>
    <property type="match status" value="1"/>
</dbReference>
<dbReference type="InterPro" id="IPR006680">
    <property type="entry name" value="Amidohydro-rel"/>
</dbReference>
<dbReference type="EMBL" id="BAABLK010000015">
    <property type="protein sequence ID" value="GAA5226285.1"/>
    <property type="molecule type" value="Genomic_DNA"/>
</dbReference>
<evidence type="ECO:0000313" key="8">
    <source>
        <dbReference type="Proteomes" id="UP001501257"/>
    </source>
</evidence>
<evidence type="ECO:0000313" key="7">
    <source>
        <dbReference type="EMBL" id="GAA5226285.1"/>
    </source>
</evidence>
<dbReference type="Proteomes" id="UP001501257">
    <property type="component" value="Unassembled WGS sequence"/>
</dbReference>
<dbReference type="InterPro" id="IPR032466">
    <property type="entry name" value="Metal_Hydrolase"/>
</dbReference>
<feature type="domain" description="Amidohydrolase-related" evidence="6">
    <location>
        <begin position="63"/>
        <end position="397"/>
    </location>
</feature>
<dbReference type="PIRSF" id="PIRSF038994">
    <property type="entry name" value="NagA"/>
    <property type="match status" value="1"/>
</dbReference>
<protein>
    <submittedName>
        <fullName evidence="7">Amidohydrolase family protein</fullName>
    </submittedName>
</protein>
<dbReference type="RefSeq" id="WP_210100411.1">
    <property type="nucleotide sequence ID" value="NZ_BAABLK010000015.1"/>
</dbReference>
<gene>
    <name evidence="7" type="ORF">GCM10025778_08160</name>
</gene>
<evidence type="ECO:0000256" key="4">
    <source>
        <dbReference type="ARBA" id="ARBA00023277"/>
    </source>
</evidence>
<evidence type="ECO:0000256" key="5">
    <source>
        <dbReference type="PIRNR" id="PIRNR038994"/>
    </source>
</evidence>
<keyword evidence="2" id="KW-0479">Metal-binding</keyword>
<dbReference type="Gene3D" id="3.20.20.140">
    <property type="entry name" value="Metal-dependent hydrolases"/>
    <property type="match status" value="1"/>
</dbReference>
<evidence type="ECO:0000256" key="3">
    <source>
        <dbReference type="ARBA" id="ARBA00022801"/>
    </source>
</evidence>
<dbReference type="Pfam" id="PF01979">
    <property type="entry name" value="Amidohydro_1"/>
    <property type="match status" value="1"/>
</dbReference>
<name>A0ABP9TMQ3_9MICC</name>
<keyword evidence="4 5" id="KW-0119">Carbohydrate metabolism</keyword>
<dbReference type="SUPFAM" id="SSF51338">
    <property type="entry name" value="Composite domain of metallo-dependent hydrolases"/>
    <property type="match status" value="1"/>
</dbReference>
<evidence type="ECO:0000259" key="6">
    <source>
        <dbReference type="Pfam" id="PF01979"/>
    </source>
</evidence>
<evidence type="ECO:0000256" key="1">
    <source>
        <dbReference type="ARBA" id="ARBA00010716"/>
    </source>
</evidence>